<evidence type="ECO:0000313" key="3">
    <source>
        <dbReference type="EMBL" id="CDQ56259.1"/>
    </source>
</evidence>
<gene>
    <name evidence="3" type="ORF">GSONMT00077848001</name>
</gene>
<feature type="compositionally biased region" description="Polar residues" evidence="2">
    <location>
        <begin position="87"/>
        <end position="96"/>
    </location>
</feature>
<organism evidence="3 4">
    <name type="scientific">Oncorhynchus mykiss</name>
    <name type="common">Rainbow trout</name>
    <name type="synonym">Salmo gairdneri</name>
    <dbReference type="NCBI Taxonomy" id="8022"/>
    <lineage>
        <taxon>Eukaryota</taxon>
        <taxon>Metazoa</taxon>
        <taxon>Chordata</taxon>
        <taxon>Craniata</taxon>
        <taxon>Vertebrata</taxon>
        <taxon>Euteleostomi</taxon>
        <taxon>Actinopterygii</taxon>
        <taxon>Neopterygii</taxon>
        <taxon>Teleostei</taxon>
        <taxon>Protacanthopterygii</taxon>
        <taxon>Salmoniformes</taxon>
        <taxon>Salmonidae</taxon>
        <taxon>Salmoninae</taxon>
        <taxon>Oncorhynchus</taxon>
    </lineage>
</organism>
<dbReference type="STRING" id="8022.A0A060VTH2"/>
<dbReference type="PANTHER" id="PTHR11232:SF76">
    <property type="entry name" value="CARBOXYL-TERMINAL PDZ LIGAND OF NEURONAL NITRIC OXIDE SYNTHASE PROTEIN"/>
    <property type="match status" value="1"/>
</dbReference>
<reference evidence="3 4" key="1">
    <citation type="journal article" date="2014" name="Nat. Commun.">
        <title>The rainbow trout genome provides novel insights into evolution after whole-genome duplication in vertebrates.</title>
        <authorList>
            <person name="Berthelot C."/>
            <person name="Brunet F."/>
            <person name="Chalopin D."/>
            <person name="Juanchich A."/>
            <person name="Bernard M."/>
            <person name="Noel B."/>
            <person name="Bento P."/>
            <person name="Da Silva C."/>
            <person name="Labadie K."/>
            <person name="Alberti A."/>
            <person name="Aury J.M."/>
            <person name="Louis A."/>
            <person name="Dehais P."/>
            <person name="Bardou P."/>
            <person name="Montfort J."/>
            <person name="Klopp C."/>
            <person name="Cabau C."/>
            <person name="Gaspin C."/>
            <person name="Thorgaard G.H."/>
            <person name="Boussaha M."/>
            <person name="Quillet E."/>
            <person name="Guyomard R."/>
            <person name="Galiana D."/>
            <person name="Bobe J."/>
            <person name="Volff J.N."/>
            <person name="Genet C."/>
            <person name="Wincker P."/>
            <person name="Jaillon O."/>
            <person name="Roest Crollius H."/>
            <person name="Guiguen Y."/>
        </authorList>
    </citation>
    <scope>NUCLEOTIDE SEQUENCE [LARGE SCALE GENOMIC DNA]</scope>
</reference>
<evidence type="ECO:0000313" key="4">
    <source>
        <dbReference type="Proteomes" id="UP000193380"/>
    </source>
</evidence>
<dbReference type="PaxDb" id="8022-A0A060VTH2"/>
<protein>
    <recommendedName>
        <fullName evidence="5">PID domain-containing protein</fullName>
    </recommendedName>
</protein>
<sequence>MRIVRTVGQAFDVCHQLTLQQTGEQISEDGGDTSTADAEGADAVPAKKRLALSDSTDLDATTEESIDRLSSDQDKSQDLLSKDGKDPTQQLTSSRSGPPVSSLLAVDCSVAHQVQLLQRQLQQQEQQAQAAAAQVRLLQDQLSVEVCARTDAQARVQRLLLQNTDLLQHISLLVNQIQELELKSVAGLSSSEWWFFFPFVLFIKDPH</sequence>
<evidence type="ECO:0008006" key="5">
    <source>
        <dbReference type="Google" id="ProtNLM"/>
    </source>
</evidence>
<dbReference type="EMBL" id="FR904261">
    <property type="protein sequence ID" value="CDQ56259.1"/>
    <property type="molecule type" value="Genomic_DNA"/>
</dbReference>
<dbReference type="GO" id="GO:0050998">
    <property type="term" value="F:nitric-oxide synthase binding"/>
    <property type="evidence" value="ECO:0007669"/>
    <property type="project" value="TreeGrafter"/>
</dbReference>
<name>A0A060VTH2_ONCMY</name>
<feature type="coiled-coil region" evidence="1">
    <location>
        <begin position="114"/>
        <end position="141"/>
    </location>
</feature>
<dbReference type="AlphaFoldDB" id="A0A060VTH2"/>
<dbReference type="PANTHER" id="PTHR11232">
    <property type="entry name" value="PHOSPHOTYROSINE INTERACTION DOMAIN-CONTAINING FAMILY MEMBER"/>
    <property type="match status" value="1"/>
</dbReference>
<proteinExistence type="predicted"/>
<feature type="compositionally biased region" description="Basic and acidic residues" evidence="2">
    <location>
        <begin position="65"/>
        <end position="86"/>
    </location>
</feature>
<accession>A0A060VTH2</accession>
<dbReference type="InterPro" id="IPR051133">
    <property type="entry name" value="Adapter_Engulfment-Domain"/>
</dbReference>
<feature type="region of interest" description="Disordered" evidence="2">
    <location>
        <begin position="24"/>
        <end position="99"/>
    </location>
</feature>
<evidence type="ECO:0000256" key="2">
    <source>
        <dbReference type="SAM" id="MobiDB-lite"/>
    </source>
</evidence>
<keyword evidence="1" id="KW-0175">Coiled coil</keyword>
<evidence type="ECO:0000256" key="1">
    <source>
        <dbReference type="SAM" id="Coils"/>
    </source>
</evidence>
<dbReference type="Proteomes" id="UP000193380">
    <property type="component" value="Chromosome 8"/>
</dbReference>